<dbReference type="KEGG" id="cfon:HZU75_04635"/>
<keyword evidence="2" id="KW-0808">Transferase</keyword>
<dbReference type="RefSeq" id="WP_180308006.1">
    <property type="nucleotide sequence ID" value="NZ_CP058952.1"/>
</dbReference>
<dbReference type="Gene3D" id="3.40.50.150">
    <property type="entry name" value="Vaccinia Virus protein VP39"/>
    <property type="match status" value="1"/>
</dbReference>
<dbReference type="InterPro" id="IPR013216">
    <property type="entry name" value="Methyltransf_11"/>
</dbReference>
<evidence type="ECO:0000313" key="2">
    <source>
        <dbReference type="EMBL" id="QLI80872.1"/>
    </source>
</evidence>
<dbReference type="GO" id="GO:0032259">
    <property type="term" value="P:methylation"/>
    <property type="evidence" value="ECO:0007669"/>
    <property type="project" value="UniProtKB-KW"/>
</dbReference>
<dbReference type="InterPro" id="IPR029063">
    <property type="entry name" value="SAM-dependent_MTases_sf"/>
</dbReference>
<sequence length="244" mass="27824">MTAAVEHFAAWLATPLGQYLRDSEAAWFDRTTVDIFGYKAMQLELPQLDCLRANRMPWRCIAGRAAGTQLKCVAEALPFAEQSLDLLVLPHTLDFASDPHAVLREAERVMMPEGRVLITGFNPWSLWGLRRLKANDVPWQGHFLALHRLKDWLALLDLQLVRGEFLCYRPPMQRKGWLDKSRFLEQAGDKLWPGGGGVYCLDVVKRVRGMNVIEPDWSQVVVPKRSAAAVVEKMRLQSEKDRCK</sequence>
<keyword evidence="2" id="KW-0489">Methyltransferase</keyword>
<organism evidence="2 3">
    <name type="scientific">Chitinibacter fontanus</name>
    <dbReference type="NCBI Taxonomy" id="1737446"/>
    <lineage>
        <taxon>Bacteria</taxon>
        <taxon>Pseudomonadati</taxon>
        <taxon>Pseudomonadota</taxon>
        <taxon>Betaproteobacteria</taxon>
        <taxon>Neisseriales</taxon>
        <taxon>Chitinibacteraceae</taxon>
        <taxon>Chitinibacter</taxon>
    </lineage>
</organism>
<proteinExistence type="predicted"/>
<keyword evidence="3" id="KW-1185">Reference proteome</keyword>
<evidence type="ECO:0000313" key="3">
    <source>
        <dbReference type="Proteomes" id="UP000510822"/>
    </source>
</evidence>
<feature type="domain" description="Methyltransferase type 11" evidence="1">
    <location>
        <begin position="70"/>
        <end position="118"/>
    </location>
</feature>
<reference evidence="2 3" key="1">
    <citation type="journal article" date="2016" name="Int. J. Syst. Evol. Microbiol.">
        <title>Chitinibacter fontanus sp. nov., isolated from a spring.</title>
        <authorList>
            <person name="Sheu S.Y."/>
            <person name="Li Y.S."/>
            <person name="Young C.C."/>
            <person name="Chen W.M."/>
        </authorList>
    </citation>
    <scope>NUCLEOTIDE SEQUENCE [LARGE SCALE GENOMIC DNA]</scope>
    <source>
        <strain evidence="2 3">STM-7</strain>
    </source>
</reference>
<protein>
    <submittedName>
        <fullName evidence="2">Methyltransferase domain-containing protein</fullName>
    </submittedName>
</protein>
<dbReference type="AlphaFoldDB" id="A0A7D5V936"/>
<gene>
    <name evidence="2" type="ORF">HZU75_04635</name>
</gene>
<dbReference type="SUPFAM" id="SSF53335">
    <property type="entry name" value="S-adenosyl-L-methionine-dependent methyltransferases"/>
    <property type="match status" value="1"/>
</dbReference>
<name>A0A7D5V936_9NEIS</name>
<accession>A0A7D5V936</accession>
<evidence type="ECO:0000259" key="1">
    <source>
        <dbReference type="Pfam" id="PF08241"/>
    </source>
</evidence>
<dbReference type="Proteomes" id="UP000510822">
    <property type="component" value="Chromosome"/>
</dbReference>
<dbReference type="EMBL" id="CP058952">
    <property type="protein sequence ID" value="QLI80872.1"/>
    <property type="molecule type" value="Genomic_DNA"/>
</dbReference>
<dbReference type="GO" id="GO:0008757">
    <property type="term" value="F:S-adenosylmethionine-dependent methyltransferase activity"/>
    <property type="evidence" value="ECO:0007669"/>
    <property type="project" value="InterPro"/>
</dbReference>
<dbReference type="Pfam" id="PF08241">
    <property type="entry name" value="Methyltransf_11"/>
    <property type="match status" value="1"/>
</dbReference>